<gene>
    <name evidence="1" type="ORF">MET9862_02418</name>
</gene>
<keyword evidence="2" id="KW-1185">Reference proteome</keyword>
<dbReference type="AlphaFoldDB" id="A0A509ECE6"/>
<dbReference type="RefSeq" id="WP_142583205.1">
    <property type="nucleotide sequence ID" value="NZ_CABFPH010000029.1"/>
</dbReference>
<evidence type="ECO:0000313" key="1">
    <source>
        <dbReference type="EMBL" id="VUD71830.1"/>
    </source>
</evidence>
<name>A0A509ECE6_9HYPH</name>
<dbReference type="EMBL" id="CABFPH010000029">
    <property type="protein sequence ID" value="VUD71830.1"/>
    <property type="molecule type" value="Genomic_DNA"/>
</dbReference>
<proteinExistence type="predicted"/>
<reference evidence="1 2" key="1">
    <citation type="submission" date="2019-06" db="EMBL/GenBank/DDBJ databases">
        <authorList>
            <person name="Rodrigo-Torres L."/>
            <person name="Arahal R. D."/>
            <person name="Lucena T."/>
        </authorList>
    </citation>
    <scope>NUCLEOTIDE SEQUENCE [LARGE SCALE GENOMIC DNA]</scope>
    <source>
        <strain evidence="1 2">SB0023/3</strain>
    </source>
</reference>
<evidence type="ECO:0000313" key="2">
    <source>
        <dbReference type="Proteomes" id="UP000410984"/>
    </source>
</evidence>
<dbReference type="OrthoDB" id="10012473at2"/>
<sequence>MIDARLHLLDLAGACRLASADALLRARIFERETADLGDRLYVSRIAADMAALGSRLAQAAQRFEEEAHDLELQAWRAHRAAGGVTLLKQADGAGRVVVGYPQRDAAKPVRLVQRAVQRVRHLFGWAA</sequence>
<accession>A0A509ECE6</accession>
<organism evidence="1 2">
    <name type="scientific">Methylobacterium symbioticum</name>
    <dbReference type="NCBI Taxonomy" id="2584084"/>
    <lineage>
        <taxon>Bacteria</taxon>
        <taxon>Pseudomonadati</taxon>
        <taxon>Pseudomonadota</taxon>
        <taxon>Alphaproteobacteria</taxon>
        <taxon>Hyphomicrobiales</taxon>
        <taxon>Methylobacteriaceae</taxon>
        <taxon>Methylobacterium</taxon>
    </lineage>
</organism>
<dbReference type="Proteomes" id="UP000410984">
    <property type="component" value="Unassembled WGS sequence"/>
</dbReference>
<protein>
    <submittedName>
        <fullName evidence="1">Uncharacterized protein</fullName>
    </submittedName>
</protein>